<proteinExistence type="predicted"/>
<dbReference type="Gene3D" id="3.40.190.80">
    <property type="match status" value="1"/>
</dbReference>
<protein>
    <submittedName>
        <fullName evidence="2">Uncharacterized protein</fullName>
    </submittedName>
</protein>
<reference evidence="2" key="1">
    <citation type="submission" date="2020-07" db="EMBL/GenBank/DDBJ databases">
        <title>Genome sequence and genetic diversity analysis of an under-domesticated orphan crop, white fonio (Digitaria exilis).</title>
        <authorList>
            <person name="Bennetzen J.L."/>
            <person name="Chen S."/>
            <person name="Ma X."/>
            <person name="Wang X."/>
            <person name="Yssel A.E.J."/>
            <person name="Chaluvadi S.R."/>
            <person name="Johnson M."/>
            <person name="Gangashetty P."/>
            <person name="Hamidou F."/>
            <person name="Sanogo M.D."/>
            <person name="Zwaenepoel A."/>
            <person name="Wallace J."/>
            <person name="Van De Peer Y."/>
            <person name="Van Deynze A."/>
        </authorList>
    </citation>
    <scope>NUCLEOTIDE SEQUENCE</scope>
    <source>
        <tissue evidence="2">Leaves</tissue>
    </source>
</reference>
<evidence type="ECO:0000313" key="3">
    <source>
        <dbReference type="Proteomes" id="UP000636709"/>
    </source>
</evidence>
<evidence type="ECO:0000313" key="2">
    <source>
        <dbReference type="EMBL" id="KAF8779471.1"/>
    </source>
</evidence>
<feature type="region of interest" description="Disordered" evidence="1">
    <location>
        <begin position="118"/>
        <end position="144"/>
    </location>
</feature>
<gene>
    <name evidence="2" type="ORF">HU200_002610</name>
</gene>
<feature type="compositionally biased region" description="Basic and acidic residues" evidence="1">
    <location>
        <begin position="122"/>
        <end position="132"/>
    </location>
</feature>
<sequence>MEICCWIARGDAEILHEIARAGYKEKIWDCHAAVGVIIQEAGGMAQMLEAASWTSQGAFTLEKVAARNRSSIHLRVVMTMRLLHAGTNPGAALVSKLCTSETVLKAVIARRHLVPGEEEELRADGGHGEVEPLSRGGEVGQQRQVRHGGVIPDAPDVELAVVDLDMAFQQLRQSPELNSRFATATIWFGGTSSCHIPGRISHMPLEQWNTSAELRSSADDCSMVMDMVVVPPGVRRGSPLEAANVLSANPPTTWKLPCHVTPTHL</sequence>
<dbReference type="EMBL" id="JACEFO010000182">
    <property type="protein sequence ID" value="KAF8779471.1"/>
    <property type="molecule type" value="Genomic_DNA"/>
</dbReference>
<organism evidence="2 3">
    <name type="scientific">Digitaria exilis</name>
    <dbReference type="NCBI Taxonomy" id="1010633"/>
    <lineage>
        <taxon>Eukaryota</taxon>
        <taxon>Viridiplantae</taxon>
        <taxon>Streptophyta</taxon>
        <taxon>Embryophyta</taxon>
        <taxon>Tracheophyta</taxon>
        <taxon>Spermatophyta</taxon>
        <taxon>Magnoliopsida</taxon>
        <taxon>Liliopsida</taxon>
        <taxon>Poales</taxon>
        <taxon>Poaceae</taxon>
        <taxon>PACMAD clade</taxon>
        <taxon>Panicoideae</taxon>
        <taxon>Panicodae</taxon>
        <taxon>Paniceae</taxon>
        <taxon>Anthephorinae</taxon>
        <taxon>Digitaria</taxon>
    </lineage>
</organism>
<dbReference type="Proteomes" id="UP000636709">
    <property type="component" value="Unassembled WGS sequence"/>
</dbReference>
<accession>A0A835FWK2</accession>
<dbReference type="AlphaFoldDB" id="A0A835FWK2"/>
<name>A0A835FWK2_9POAL</name>
<evidence type="ECO:0000256" key="1">
    <source>
        <dbReference type="SAM" id="MobiDB-lite"/>
    </source>
</evidence>
<comment type="caution">
    <text evidence="2">The sequence shown here is derived from an EMBL/GenBank/DDBJ whole genome shotgun (WGS) entry which is preliminary data.</text>
</comment>
<keyword evidence="3" id="KW-1185">Reference proteome</keyword>